<evidence type="ECO:0000256" key="7">
    <source>
        <dbReference type="ARBA" id="ARBA00023125"/>
    </source>
</evidence>
<feature type="binding site" evidence="10">
    <location>
        <position position="92"/>
    </location>
    <ligand>
        <name>Fe cation</name>
        <dbReference type="ChEBI" id="CHEBI:24875"/>
    </ligand>
</feature>
<protein>
    <submittedName>
        <fullName evidence="11">Ferric uptake regulation protein</fullName>
    </submittedName>
</protein>
<evidence type="ECO:0000256" key="10">
    <source>
        <dbReference type="PIRSR" id="PIRSR602481-2"/>
    </source>
</evidence>
<evidence type="ECO:0000256" key="6">
    <source>
        <dbReference type="ARBA" id="ARBA00023015"/>
    </source>
</evidence>
<keyword evidence="9" id="KW-0479">Metal-binding</keyword>
<comment type="subcellular location">
    <subcellularLocation>
        <location evidence="1">Cytoplasm</location>
    </subcellularLocation>
</comment>
<comment type="cofactor">
    <cofactor evidence="10">
        <name>Mn(2+)</name>
        <dbReference type="ChEBI" id="CHEBI:29035"/>
    </cofactor>
    <cofactor evidence="10">
        <name>Fe(2+)</name>
        <dbReference type="ChEBI" id="CHEBI:29033"/>
    </cofactor>
    <text evidence="10">Binds 1 Mn(2+) or Fe(2+) ion per subunit.</text>
</comment>
<evidence type="ECO:0000256" key="8">
    <source>
        <dbReference type="ARBA" id="ARBA00023163"/>
    </source>
</evidence>
<keyword evidence="8" id="KW-0804">Transcription</keyword>
<dbReference type="GO" id="GO:0003700">
    <property type="term" value="F:DNA-binding transcription factor activity"/>
    <property type="evidence" value="ECO:0007669"/>
    <property type="project" value="InterPro"/>
</dbReference>
<dbReference type="InterPro" id="IPR002481">
    <property type="entry name" value="FUR"/>
</dbReference>
<dbReference type="PANTHER" id="PTHR33202:SF1">
    <property type="entry name" value="FERRIC UPTAKE REGULATION PROTEIN"/>
    <property type="match status" value="1"/>
</dbReference>
<dbReference type="Proteomes" id="UP000051291">
    <property type="component" value="Unassembled WGS sequence"/>
</dbReference>
<evidence type="ECO:0000256" key="5">
    <source>
        <dbReference type="ARBA" id="ARBA00022833"/>
    </source>
</evidence>
<dbReference type="GO" id="GO:0000976">
    <property type="term" value="F:transcription cis-regulatory region binding"/>
    <property type="evidence" value="ECO:0007669"/>
    <property type="project" value="TreeGrafter"/>
</dbReference>
<dbReference type="GO" id="GO:0005737">
    <property type="term" value="C:cytoplasm"/>
    <property type="evidence" value="ECO:0007669"/>
    <property type="project" value="UniProtKB-SubCell"/>
</dbReference>
<dbReference type="GO" id="GO:0045892">
    <property type="term" value="P:negative regulation of DNA-templated transcription"/>
    <property type="evidence" value="ECO:0007669"/>
    <property type="project" value="TreeGrafter"/>
</dbReference>
<feature type="binding site" evidence="9">
    <location>
        <position position="101"/>
    </location>
    <ligand>
        <name>Zn(2+)</name>
        <dbReference type="ChEBI" id="CHEBI:29105"/>
    </ligand>
</feature>
<keyword evidence="3" id="KW-0963">Cytoplasm</keyword>
<dbReference type="GO" id="GO:0008270">
    <property type="term" value="F:zinc ion binding"/>
    <property type="evidence" value="ECO:0007669"/>
    <property type="project" value="TreeGrafter"/>
</dbReference>
<dbReference type="InterPro" id="IPR036388">
    <property type="entry name" value="WH-like_DNA-bd_sf"/>
</dbReference>
<dbReference type="PANTHER" id="PTHR33202">
    <property type="entry name" value="ZINC UPTAKE REGULATION PROTEIN"/>
    <property type="match status" value="1"/>
</dbReference>
<keyword evidence="10" id="KW-0408">Iron</keyword>
<dbReference type="Gene3D" id="1.10.10.10">
    <property type="entry name" value="Winged helix-like DNA-binding domain superfamily/Winged helix DNA-binding domain"/>
    <property type="match status" value="1"/>
</dbReference>
<comment type="similarity">
    <text evidence="2">Belongs to the Fur family.</text>
</comment>
<evidence type="ECO:0000256" key="1">
    <source>
        <dbReference type="ARBA" id="ARBA00004496"/>
    </source>
</evidence>
<accession>A0A0R1ZE08</accession>
<dbReference type="AlphaFoldDB" id="A0A0R1ZE08"/>
<dbReference type="RefSeq" id="WP_057906485.1">
    <property type="nucleotide sequence ID" value="NZ_AYYZ01000017.1"/>
</dbReference>
<feature type="binding site" evidence="9">
    <location>
        <position position="98"/>
    </location>
    <ligand>
        <name>Zn(2+)</name>
        <dbReference type="ChEBI" id="CHEBI:29105"/>
    </ligand>
</feature>
<gene>
    <name evidence="11" type="ORF">FC64_GL000341</name>
</gene>
<feature type="binding site" evidence="10">
    <location>
        <position position="127"/>
    </location>
    <ligand>
        <name>Fe cation</name>
        <dbReference type="ChEBI" id="CHEBI:24875"/>
    </ligand>
</feature>
<evidence type="ECO:0000313" key="12">
    <source>
        <dbReference type="Proteomes" id="UP000051291"/>
    </source>
</evidence>
<keyword evidence="4" id="KW-0678">Repressor</keyword>
<proteinExistence type="inferred from homology"/>
<name>A0A0R1ZE08_9LACO</name>
<dbReference type="InterPro" id="IPR043135">
    <property type="entry name" value="Fur_C"/>
</dbReference>
<dbReference type="Pfam" id="PF01475">
    <property type="entry name" value="FUR"/>
    <property type="match status" value="1"/>
</dbReference>
<evidence type="ECO:0000313" key="11">
    <source>
        <dbReference type="EMBL" id="KRM52591.1"/>
    </source>
</evidence>
<keyword evidence="5 9" id="KW-0862">Zinc</keyword>
<evidence type="ECO:0000256" key="4">
    <source>
        <dbReference type="ARBA" id="ARBA00022491"/>
    </source>
</evidence>
<dbReference type="CDD" id="cd07153">
    <property type="entry name" value="Fur_like"/>
    <property type="match status" value="1"/>
</dbReference>
<dbReference type="InterPro" id="IPR036390">
    <property type="entry name" value="WH_DNA-bd_sf"/>
</dbReference>
<evidence type="ECO:0000256" key="3">
    <source>
        <dbReference type="ARBA" id="ARBA00022490"/>
    </source>
</evidence>
<reference evidence="11 12" key="1">
    <citation type="journal article" date="2015" name="Genome Announc.">
        <title>Expanding the biotechnology potential of lactobacilli through comparative genomics of 213 strains and associated genera.</title>
        <authorList>
            <person name="Sun Z."/>
            <person name="Harris H.M."/>
            <person name="McCann A."/>
            <person name="Guo C."/>
            <person name="Argimon S."/>
            <person name="Zhang W."/>
            <person name="Yang X."/>
            <person name="Jeffery I.B."/>
            <person name="Cooney J.C."/>
            <person name="Kagawa T.F."/>
            <person name="Liu W."/>
            <person name="Song Y."/>
            <person name="Salvetti E."/>
            <person name="Wrobel A."/>
            <person name="Rasinkangas P."/>
            <person name="Parkhill J."/>
            <person name="Rea M.C."/>
            <person name="O'Sullivan O."/>
            <person name="Ritari J."/>
            <person name="Douillard F.P."/>
            <person name="Paul Ross R."/>
            <person name="Yang R."/>
            <person name="Briner A.E."/>
            <person name="Felis G.E."/>
            <person name="de Vos W.M."/>
            <person name="Barrangou R."/>
            <person name="Klaenhammer T.R."/>
            <person name="Caufield P.W."/>
            <person name="Cui Y."/>
            <person name="Zhang H."/>
            <person name="O'Toole P.W."/>
        </authorList>
    </citation>
    <scope>NUCLEOTIDE SEQUENCE [LARGE SCALE GENOMIC DNA]</scope>
    <source>
        <strain evidence="11 12">DSM 20653</strain>
    </source>
</reference>
<keyword evidence="6" id="KW-0805">Transcription regulation</keyword>
<dbReference type="EMBL" id="AYYZ01000017">
    <property type="protein sequence ID" value="KRM52591.1"/>
    <property type="molecule type" value="Genomic_DNA"/>
</dbReference>
<feature type="binding site" evidence="10">
    <location>
        <position position="113"/>
    </location>
    <ligand>
        <name>Fe cation</name>
        <dbReference type="ChEBI" id="CHEBI:24875"/>
    </ligand>
</feature>
<sequence length="145" mass="17649">MADIDSALQILSRNNYKLTKQRKELLKYLYQFQIEYINVSQVDEFMRQLYPKMSHNTIYRNIRDFNRLGIVEMQTRQGVLQVKYQCDFDHFHHHHFICTNCGKVRELDECPMEQFERQLPGCRITGHRFEIYGICDECMQKFKNR</sequence>
<dbReference type="SUPFAM" id="SSF46785">
    <property type="entry name" value="Winged helix' DNA-binding domain"/>
    <property type="match status" value="1"/>
</dbReference>
<comment type="cofactor">
    <cofactor evidence="9">
        <name>Zn(2+)</name>
        <dbReference type="ChEBI" id="CHEBI:29105"/>
    </cofactor>
    <text evidence="9">Binds 1 zinc ion per subunit.</text>
</comment>
<organism evidence="11 12">
    <name type="scientific">Ligilactobacillus araffinosus DSM 20653</name>
    <dbReference type="NCBI Taxonomy" id="1423820"/>
    <lineage>
        <taxon>Bacteria</taxon>
        <taxon>Bacillati</taxon>
        <taxon>Bacillota</taxon>
        <taxon>Bacilli</taxon>
        <taxon>Lactobacillales</taxon>
        <taxon>Lactobacillaceae</taxon>
        <taxon>Ligilactobacillus</taxon>
    </lineage>
</organism>
<dbReference type="STRING" id="1423820.FC64_GL000341"/>
<dbReference type="GO" id="GO:1900376">
    <property type="term" value="P:regulation of secondary metabolite biosynthetic process"/>
    <property type="evidence" value="ECO:0007669"/>
    <property type="project" value="TreeGrafter"/>
</dbReference>
<dbReference type="Gene3D" id="3.30.1490.190">
    <property type="match status" value="1"/>
</dbReference>
<evidence type="ECO:0000256" key="9">
    <source>
        <dbReference type="PIRSR" id="PIRSR602481-1"/>
    </source>
</evidence>
<keyword evidence="7" id="KW-0238">DNA-binding</keyword>
<evidence type="ECO:0000256" key="2">
    <source>
        <dbReference type="ARBA" id="ARBA00007957"/>
    </source>
</evidence>
<comment type="caution">
    <text evidence="11">The sequence shown here is derived from an EMBL/GenBank/DDBJ whole genome shotgun (WGS) entry which is preliminary data.</text>
</comment>
<feature type="binding site" evidence="9">
    <location>
        <position position="135"/>
    </location>
    <ligand>
        <name>Zn(2+)</name>
        <dbReference type="ChEBI" id="CHEBI:29105"/>
    </ligand>
</feature>
<keyword evidence="12" id="KW-1185">Reference proteome</keyword>
<feature type="binding site" evidence="9">
    <location>
        <position position="138"/>
    </location>
    <ligand>
        <name>Zn(2+)</name>
        <dbReference type="ChEBI" id="CHEBI:29105"/>
    </ligand>
</feature>
<dbReference type="PATRIC" id="fig|1423820.4.peg.341"/>